<proteinExistence type="inferred from homology"/>
<dbReference type="GO" id="GO:0022625">
    <property type="term" value="C:cytosolic large ribosomal subunit"/>
    <property type="evidence" value="ECO:0007669"/>
    <property type="project" value="EnsemblFungi"/>
</dbReference>
<evidence type="ECO:0000256" key="4">
    <source>
        <dbReference type="SAM" id="MobiDB-lite"/>
    </source>
</evidence>
<dbReference type="EMBL" id="AFBI03000044">
    <property type="protein sequence ID" value="EJW03167.1"/>
    <property type="molecule type" value="Genomic_DNA"/>
</dbReference>
<dbReference type="PANTHER" id="PTHR11721:SF3">
    <property type="entry name" value="LARGE RIBOSOMAL SUBUNIT PROTEIN UL15"/>
    <property type="match status" value="1"/>
</dbReference>
<sequence length="147" mass="16711">MATGKTKTRKLRGHVSHGHGRVGKHRKHSGGRGKAGAFKHMRSWFLKYHPSHFGKHGQRIMGYRKSRYWFPEIDVKRVWKFVPKDEIMDYVNDTTIAPVIDVTQFGYAKVVGNELSFDRPVVVKAKSFTKEAEEAIVKAGGQCMLVA</sequence>
<feature type="domain" description="Large ribosomal subunit protein uL15/eL18" evidence="5">
    <location>
        <begin position="72"/>
        <end position="143"/>
    </location>
</feature>
<dbReference type="InParanoid" id="J9DPA0"/>
<keyword evidence="2" id="KW-0689">Ribosomal protein</keyword>
<name>J9DPA0_EDHAE</name>
<reference evidence="6 7" key="1">
    <citation type="submission" date="2011-08" db="EMBL/GenBank/DDBJ databases">
        <authorList>
            <person name="Liu Z.J."/>
            <person name="Shi F.L."/>
            <person name="Lu J.Q."/>
            <person name="Li M."/>
            <person name="Wang Z.L."/>
        </authorList>
    </citation>
    <scope>NUCLEOTIDE SEQUENCE [LARGE SCALE GENOMIC DNA]</scope>
    <source>
        <strain evidence="6 7">USNM 41457</strain>
    </source>
</reference>
<evidence type="ECO:0000256" key="1">
    <source>
        <dbReference type="ARBA" id="ARBA00007320"/>
    </source>
</evidence>
<keyword evidence="7" id="KW-1185">Reference proteome</keyword>
<dbReference type="FunCoup" id="J9DPA0">
    <property type="interactions" value="175"/>
</dbReference>
<keyword evidence="3" id="KW-0687">Ribonucleoprotein</keyword>
<evidence type="ECO:0000313" key="6">
    <source>
        <dbReference type="EMBL" id="EJW03167.1"/>
    </source>
</evidence>
<dbReference type="InterPro" id="IPR021131">
    <property type="entry name" value="Ribosomal_uL15/eL18"/>
</dbReference>
<comment type="similarity">
    <text evidence="1">Belongs to the universal ribosomal protein uL15 family.</text>
</comment>
<evidence type="ECO:0000256" key="2">
    <source>
        <dbReference type="ARBA" id="ARBA00022980"/>
    </source>
</evidence>
<feature type="region of interest" description="Disordered" evidence="4">
    <location>
        <begin position="1"/>
        <end position="33"/>
    </location>
</feature>
<dbReference type="GO" id="GO:0003735">
    <property type="term" value="F:structural constituent of ribosome"/>
    <property type="evidence" value="ECO:0007669"/>
    <property type="project" value="InterPro"/>
</dbReference>
<comment type="caution">
    <text evidence="6">The sequence shown here is derived from an EMBL/GenBank/DDBJ whole genome shotgun (WGS) entry which is preliminary data.</text>
</comment>
<dbReference type="GO" id="GO:0005634">
    <property type="term" value="C:nucleus"/>
    <property type="evidence" value="ECO:0007669"/>
    <property type="project" value="EnsemblFungi"/>
</dbReference>
<dbReference type="Pfam" id="PF00828">
    <property type="entry name" value="Ribosomal_L27A"/>
    <property type="match status" value="1"/>
</dbReference>
<dbReference type="STRING" id="1003232.J9DPA0"/>
<dbReference type="OMA" id="WGRVGQH"/>
<evidence type="ECO:0000256" key="3">
    <source>
        <dbReference type="ARBA" id="ARBA00023274"/>
    </source>
</evidence>
<accession>J9DPA0</accession>
<organism evidence="6 7">
    <name type="scientific">Edhazardia aedis (strain USNM 41457)</name>
    <name type="common">Microsporidian parasite</name>
    <dbReference type="NCBI Taxonomy" id="1003232"/>
    <lineage>
        <taxon>Eukaryota</taxon>
        <taxon>Fungi</taxon>
        <taxon>Fungi incertae sedis</taxon>
        <taxon>Microsporidia</taxon>
        <taxon>Edhazardia</taxon>
    </lineage>
</organism>
<dbReference type="AlphaFoldDB" id="J9DPA0"/>
<dbReference type="Proteomes" id="UP000003163">
    <property type="component" value="Unassembled WGS sequence"/>
</dbReference>
<protein>
    <recommendedName>
        <fullName evidence="5">Large ribosomal subunit protein uL15/eL18 domain-containing protein</fullName>
    </recommendedName>
</protein>
<dbReference type="HOGENOM" id="CLU_109163_1_0_1"/>
<dbReference type="GO" id="GO:0006412">
    <property type="term" value="P:translation"/>
    <property type="evidence" value="ECO:0007669"/>
    <property type="project" value="InterPro"/>
</dbReference>
<evidence type="ECO:0000259" key="5">
    <source>
        <dbReference type="Pfam" id="PF00828"/>
    </source>
</evidence>
<dbReference type="PANTHER" id="PTHR11721">
    <property type="entry name" value="60S RIBOSOMAL PROTEIN L27A"/>
    <property type="match status" value="1"/>
</dbReference>
<gene>
    <name evidence="6" type="ORF">EDEG_02472</name>
</gene>
<dbReference type="InterPro" id="IPR030878">
    <property type="entry name" value="Ribosomal_uL15"/>
</dbReference>
<dbReference type="SUPFAM" id="SSF52080">
    <property type="entry name" value="Ribosomal proteins L15p and L18e"/>
    <property type="match status" value="1"/>
</dbReference>
<dbReference type="Gene3D" id="3.100.10.10">
    <property type="match status" value="1"/>
</dbReference>
<evidence type="ECO:0000313" key="7">
    <source>
        <dbReference type="Proteomes" id="UP000003163"/>
    </source>
</evidence>
<reference evidence="7" key="2">
    <citation type="submission" date="2015-07" db="EMBL/GenBank/DDBJ databases">
        <title>Contrasting host-pathogen interactions and genome evolution in two generalist and specialist microsporidian pathogens of mosquitoes.</title>
        <authorList>
            <consortium name="The Broad Institute Genomics Platform"/>
            <consortium name="The Broad Institute Genome Sequencing Center for Infectious Disease"/>
            <person name="Cuomo C.A."/>
            <person name="Sanscrainte N.D."/>
            <person name="Goldberg J.M."/>
            <person name="Heiman D."/>
            <person name="Young S."/>
            <person name="Zeng Q."/>
            <person name="Becnel J.J."/>
            <person name="Birren B.W."/>
        </authorList>
    </citation>
    <scope>NUCLEOTIDE SEQUENCE [LARGE SCALE GENOMIC DNA]</scope>
    <source>
        <strain evidence="7">USNM 41457</strain>
    </source>
</reference>
<dbReference type="HAMAP" id="MF_01341">
    <property type="entry name" value="Ribosomal_uL15"/>
    <property type="match status" value="1"/>
</dbReference>
<dbReference type="OrthoDB" id="61900at2759"/>
<dbReference type="InterPro" id="IPR036227">
    <property type="entry name" value="Ribosomal_uL15/eL18_sf"/>
</dbReference>
<dbReference type="VEuPathDB" id="MicrosporidiaDB:EDEG_02472"/>
<dbReference type="GO" id="GO:0003723">
    <property type="term" value="F:RNA binding"/>
    <property type="evidence" value="ECO:0007669"/>
    <property type="project" value="EnsemblFungi"/>
</dbReference>